<feature type="domain" description="N-acetyltransferase" evidence="4">
    <location>
        <begin position="18"/>
        <end position="170"/>
    </location>
</feature>
<dbReference type="PROSITE" id="PS51186">
    <property type="entry name" value="GNAT"/>
    <property type="match status" value="1"/>
</dbReference>
<keyword evidence="6" id="KW-1185">Reference proteome</keyword>
<reference evidence="5 6" key="1">
    <citation type="submission" date="2019-12" db="EMBL/GenBank/DDBJ databases">
        <title>Complete genome sequence of Algicella marina strain 9Alg 56(T) isolated from the red alga Tichocarpus crinitus.</title>
        <authorList>
            <person name="Kim S.-G."/>
            <person name="Nedashkovskaya O.I."/>
        </authorList>
    </citation>
    <scope>NUCLEOTIDE SEQUENCE [LARGE SCALE GENOMIC DNA]</scope>
    <source>
        <strain evidence="5 6">9Alg 56</strain>
    </source>
</reference>
<evidence type="ECO:0000256" key="2">
    <source>
        <dbReference type="ARBA" id="ARBA00023315"/>
    </source>
</evidence>
<dbReference type="AlphaFoldDB" id="A0A6P1T1Z1"/>
<evidence type="ECO:0000256" key="1">
    <source>
        <dbReference type="ARBA" id="ARBA00022679"/>
    </source>
</evidence>
<dbReference type="Gene3D" id="3.40.630.30">
    <property type="match status" value="1"/>
</dbReference>
<evidence type="ECO:0000313" key="5">
    <source>
        <dbReference type="EMBL" id="QHQ35785.1"/>
    </source>
</evidence>
<dbReference type="SUPFAM" id="SSF55729">
    <property type="entry name" value="Acyl-CoA N-acyltransferases (Nat)"/>
    <property type="match status" value="1"/>
</dbReference>
<dbReference type="InterPro" id="IPR016181">
    <property type="entry name" value="Acyl_CoA_acyltransferase"/>
</dbReference>
<protein>
    <submittedName>
        <fullName evidence="5">GNAT family N-acetyltransferase</fullName>
    </submittedName>
</protein>
<sequence length="187" mass="20758">MAVPSTDALRLPLLTERLEIRPLTRHDVTSLCRIGGRPEVARMMTSVPSPWPAEDARAWVEQSQWRGRLGFRLGICLRGGELVGIVGMGGEPPTVAYFLDPAYWGQGMATEAMRAFLDFCFRRFELAELFADHFADNPGSGRVLRKLGYEEIGRGTAGSAGRTEEAENVEYRVTEAQFRAALRSPDP</sequence>
<dbReference type="Proteomes" id="UP000464495">
    <property type="component" value="Chromosome"/>
</dbReference>
<name>A0A6P1T1Z1_9RHOB</name>
<evidence type="ECO:0000256" key="3">
    <source>
        <dbReference type="ARBA" id="ARBA00038502"/>
    </source>
</evidence>
<organism evidence="5 6">
    <name type="scientific">Algicella marina</name>
    <dbReference type="NCBI Taxonomy" id="2683284"/>
    <lineage>
        <taxon>Bacteria</taxon>
        <taxon>Pseudomonadati</taxon>
        <taxon>Pseudomonadota</taxon>
        <taxon>Alphaproteobacteria</taxon>
        <taxon>Rhodobacterales</taxon>
        <taxon>Paracoccaceae</taxon>
        <taxon>Algicella</taxon>
    </lineage>
</organism>
<comment type="similarity">
    <text evidence="3">Belongs to the acetyltransferase family. RimJ subfamily.</text>
</comment>
<dbReference type="EMBL" id="CP046620">
    <property type="protein sequence ID" value="QHQ35785.1"/>
    <property type="molecule type" value="Genomic_DNA"/>
</dbReference>
<keyword evidence="2" id="KW-0012">Acyltransferase</keyword>
<dbReference type="PANTHER" id="PTHR43792">
    <property type="entry name" value="GNAT FAMILY, PUTATIVE (AFU_ORTHOLOGUE AFUA_3G00765)-RELATED-RELATED"/>
    <property type="match status" value="1"/>
</dbReference>
<dbReference type="Pfam" id="PF13302">
    <property type="entry name" value="Acetyltransf_3"/>
    <property type="match status" value="1"/>
</dbReference>
<dbReference type="InterPro" id="IPR051531">
    <property type="entry name" value="N-acetyltransferase"/>
</dbReference>
<proteinExistence type="inferred from homology"/>
<gene>
    <name evidence="5" type="ORF">GO499_11675</name>
</gene>
<evidence type="ECO:0000313" key="6">
    <source>
        <dbReference type="Proteomes" id="UP000464495"/>
    </source>
</evidence>
<dbReference type="GO" id="GO:0016747">
    <property type="term" value="F:acyltransferase activity, transferring groups other than amino-acyl groups"/>
    <property type="evidence" value="ECO:0007669"/>
    <property type="project" value="InterPro"/>
</dbReference>
<dbReference type="PANTHER" id="PTHR43792:SF8">
    <property type="entry name" value="[RIBOSOMAL PROTEIN US5]-ALANINE N-ACETYLTRANSFERASE"/>
    <property type="match status" value="1"/>
</dbReference>
<dbReference type="KEGG" id="amaq:GO499_11675"/>
<dbReference type="InterPro" id="IPR000182">
    <property type="entry name" value="GNAT_dom"/>
</dbReference>
<evidence type="ECO:0000259" key="4">
    <source>
        <dbReference type="PROSITE" id="PS51186"/>
    </source>
</evidence>
<keyword evidence="1 5" id="KW-0808">Transferase</keyword>
<dbReference type="CDD" id="cd04301">
    <property type="entry name" value="NAT_SF"/>
    <property type="match status" value="1"/>
</dbReference>
<accession>A0A6P1T1Z1</accession>